<dbReference type="SUPFAM" id="SSF53474">
    <property type="entry name" value="alpha/beta-Hydrolases"/>
    <property type="match status" value="1"/>
</dbReference>
<reference evidence="3 4" key="1">
    <citation type="submission" date="2016-10" db="EMBL/GenBank/DDBJ databases">
        <authorList>
            <person name="de Groot N.N."/>
        </authorList>
    </citation>
    <scope>NUCLEOTIDE SEQUENCE [LARGE SCALE GENOMIC DNA]</scope>
    <source>
        <strain evidence="3 4">VTM2R47</strain>
    </source>
</reference>
<dbReference type="PANTHER" id="PTHR48081:SF33">
    <property type="entry name" value="KYNURENINE FORMAMIDASE"/>
    <property type="match status" value="1"/>
</dbReference>
<gene>
    <name evidence="3" type="ORF">SAMN04487840_101229</name>
</gene>
<evidence type="ECO:0000313" key="4">
    <source>
        <dbReference type="Proteomes" id="UP000182712"/>
    </source>
</evidence>
<dbReference type="Proteomes" id="UP000182712">
    <property type="component" value="Unassembled WGS sequence"/>
</dbReference>
<dbReference type="Pfam" id="PF20434">
    <property type="entry name" value="BD-FAE"/>
    <property type="match status" value="1"/>
</dbReference>
<dbReference type="Gene3D" id="3.40.50.1820">
    <property type="entry name" value="alpha/beta hydrolase"/>
    <property type="match status" value="1"/>
</dbReference>
<dbReference type="AlphaFoldDB" id="A0A1H9LXD8"/>
<evidence type="ECO:0000256" key="1">
    <source>
        <dbReference type="ARBA" id="ARBA00022801"/>
    </source>
</evidence>
<accession>A0A1H9LXD8</accession>
<dbReference type="InterPro" id="IPR049492">
    <property type="entry name" value="BD-FAE-like_dom"/>
</dbReference>
<dbReference type="InterPro" id="IPR029058">
    <property type="entry name" value="AB_hydrolase_fold"/>
</dbReference>
<sequence length="299" mass="34008">MNVNDLEKMRENQHVFNDKAINEHWNDYNAVAKENIYYINDYDENHLLDVYSPQLNSAATLPVVVLIHGGGYASGFKELNRRIGRLIASQGFHVVNINYSLMPEVSFKEELSEISAVLDWISDNSTTYGFDSRKVSLMGDSSAGHLVMLAAAAQYNSDIQDYFGITPYEYGLKGVVSVCPATFDAINNSSNEITQQVKNVLSDWLDDDEYVSKSSYQTFLTQDYPEILIVTTPEDSILAQESINIHEFMSQQGVKHRFNSYSPQSNKIDHVFNILFPEYEESKQANQDIIDYLKEMSSR</sequence>
<dbReference type="GO" id="GO:0016787">
    <property type="term" value="F:hydrolase activity"/>
    <property type="evidence" value="ECO:0007669"/>
    <property type="project" value="UniProtKB-KW"/>
</dbReference>
<dbReference type="PANTHER" id="PTHR48081">
    <property type="entry name" value="AB HYDROLASE SUPERFAMILY PROTEIN C4A8.06C"/>
    <property type="match status" value="1"/>
</dbReference>
<protein>
    <submittedName>
        <fullName evidence="3">Acetyl esterase/lipase</fullName>
    </submittedName>
</protein>
<dbReference type="EMBL" id="FOGM01000001">
    <property type="protein sequence ID" value="SER16126.1"/>
    <property type="molecule type" value="Genomic_DNA"/>
</dbReference>
<name>A0A1H9LXD8_9STRE</name>
<dbReference type="InterPro" id="IPR050300">
    <property type="entry name" value="GDXG_lipolytic_enzyme"/>
</dbReference>
<keyword evidence="1" id="KW-0378">Hydrolase</keyword>
<feature type="domain" description="BD-FAE-like" evidence="2">
    <location>
        <begin position="48"/>
        <end position="241"/>
    </location>
</feature>
<organism evidence="3 4">
    <name type="scientific">Streptococcus gallolyticus</name>
    <dbReference type="NCBI Taxonomy" id="315405"/>
    <lineage>
        <taxon>Bacteria</taxon>
        <taxon>Bacillati</taxon>
        <taxon>Bacillota</taxon>
        <taxon>Bacilli</taxon>
        <taxon>Lactobacillales</taxon>
        <taxon>Streptococcaceae</taxon>
        <taxon>Streptococcus</taxon>
    </lineage>
</organism>
<evidence type="ECO:0000313" key="3">
    <source>
        <dbReference type="EMBL" id="SER16126.1"/>
    </source>
</evidence>
<dbReference type="RefSeq" id="WP_074627055.1">
    <property type="nucleotide sequence ID" value="NZ_FOGM01000001.1"/>
</dbReference>
<proteinExistence type="predicted"/>
<evidence type="ECO:0000259" key="2">
    <source>
        <dbReference type="Pfam" id="PF20434"/>
    </source>
</evidence>